<feature type="domain" description="Plus3" evidence="10">
    <location>
        <begin position="337"/>
        <end position="468"/>
    </location>
</feature>
<dbReference type="Proteomes" id="UP000014760">
    <property type="component" value="Unassembled WGS sequence"/>
</dbReference>
<keyword evidence="7" id="KW-0539">Nucleus</keyword>
<dbReference type="Gene3D" id="3.90.70.200">
    <property type="entry name" value="Plus-3 domain"/>
    <property type="match status" value="1"/>
</dbReference>
<keyword evidence="5" id="KW-0010">Activator</keyword>
<dbReference type="GO" id="GO:1990269">
    <property type="term" value="F:RNA polymerase II C-terminal domain phosphoserine binding"/>
    <property type="evidence" value="ECO:0007669"/>
    <property type="project" value="TreeGrafter"/>
</dbReference>
<keyword evidence="4 8" id="KW-0175">Coiled coil</keyword>
<feature type="compositionally biased region" description="Low complexity" evidence="9">
    <location>
        <begin position="314"/>
        <end position="323"/>
    </location>
</feature>
<dbReference type="PROSITE" id="PS51360">
    <property type="entry name" value="PLUS3"/>
    <property type="match status" value="1"/>
</dbReference>
<feature type="compositionally biased region" description="Basic and acidic residues" evidence="9">
    <location>
        <begin position="147"/>
        <end position="167"/>
    </location>
</feature>
<dbReference type="InterPro" id="IPR036128">
    <property type="entry name" value="Plus3-like_sf"/>
</dbReference>
<dbReference type="FunCoup" id="R7U053">
    <property type="interactions" value="2016"/>
</dbReference>
<feature type="coiled-coil region" evidence="8">
    <location>
        <begin position="509"/>
        <end position="570"/>
    </location>
</feature>
<dbReference type="EMBL" id="AMQN01011278">
    <property type="status" value="NOT_ANNOTATED_CDS"/>
    <property type="molecule type" value="Genomic_DNA"/>
</dbReference>
<evidence type="ECO:0000313" key="11">
    <source>
        <dbReference type="EMBL" id="ELT96585.1"/>
    </source>
</evidence>
<dbReference type="EnsemblMetazoa" id="CapteT18025">
    <property type="protein sequence ID" value="CapteP18025"/>
    <property type="gene ID" value="CapteG18025"/>
</dbReference>
<dbReference type="HOGENOM" id="CLU_018644_0_1_1"/>
<dbReference type="PANTHER" id="PTHR13115">
    <property type="entry name" value="RNA POLYMERASE-ASSOCIATED PROTEIN RTF1 HOMOLOG"/>
    <property type="match status" value="1"/>
</dbReference>
<evidence type="ECO:0000313" key="13">
    <source>
        <dbReference type="Proteomes" id="UP000014760"/>
    </source>
</evidence>
<sequence length="694" mass="78820">MSKRKKPVALIDSDSDDSDSGADLEEELKALAKKKKSDNNSSSNSNNVPAANNISSSGNNNANNHESDSDSSSGSDEEWTQGGAKRKKGSTPKGRKSAKKVTSDSEEEASKVHSEPEEGEVSDSDDGAAPDDSDSATEEFDDGLDENLIRDEDDRRRLDQMTEVEREQELFNRIEKREVLKTRFTIEQKLRKAKKKEKEKAKRSGGGVGDMGSPLAPKSAANTSLRSQDRRKNMEETRQQKDSKKFSALKDLKARREEKRRQAEILSAKEEEERQKRKLKAEDIYSDDDSSGSSDGEDNSKKHSRRRDTDSDSDQSSHSSGSRSDSDREVSKRVEFVENKEQLAKLRISRHKMERWCHMPFFDRLVVGCYVRIGIGNHNGRSVYRVAEIIGVVETAKIYQLGTTRTNKGLRLRHAGSERVYRLEFVSNHDFTETEFLKWRETMMIGGFTLVTVAEIEAKVKEVKDAMTYKYKEEDIDRIVESKNRFKKNPHNYAMKKTDLLKQKEMAEISGDTEKLQEVTQILEELEERATELDKRRTSNISSVSYINQRNRQRNTVEAEEAMRQEMAEQRSAKADPFTRSQCRPTIVTKSLDPEIDAQIRQRYQDKYKMEAGAMEFNKEARQKAADLEVAKTAGKPALDNDLFDVHDFEVKIDLEVPSASNVSAAKPLDRLLGSSGPRRSLNLADYKKRKGLI</sequence>
<feature type="region of interest" description="Disordered" evidence="9">
    <location>
        <begin position="1"/>
        <end position="167"/>
    </location>
</feature>
<dbReference type="OrthoDB" id="166375at2759"/>
<name>R7U053_CAPTE</name>
<dbReference type="PANTHER" id="PTHR13115:SF8">
    <property type="entry name" value="RNA POLYMERASE-ASSOCIATED PROTEIN RTF1 HOMOLOG"/>
    <property type="match status" value="1"/>
</dbReference>
<keyword evidence="13" id="KW-1185">Reference proteome</keyword>
<evidence type="ECO:0000256" key="7">
    <source>
        <dbReference type="ARBA" id="ARBA00023242"/>
    </source>
</evidence>
<evidence type="ECO:0000313" key="12">
    <source>
        <dbReference type="EnsemblMetazoa" id="CapteP18025"/>
    </source>
</evidence>
<protein>
    <recommendedName>
        <fullName evidence="10">Plus3 domain-containing protein</fullName>
    </recommendedName>
</protein>
<dbReference type="SUPFAM" id="SSF159042">
    <property type="entry name" value="Plus3-like"/>
    <property type="match status" value="1"/>
</dbReference>
<feature type="compositionally biased region" description="Basic and acidic residues" evidence="9">
    <location>
        <begin position="227"/>
        <end position="283"/>
    </location>
</feature>
<feature type="compositionally biased region" description="Basic and acidic residues" evidence="9">
    <location>
        <begin position="190"/>
        <end position="202"/>
    </location>
</feature>
<dbReference type="EMBL" id="KB308794">
    <property type="protein sequence ID" value="ELT96585.1"/>
    <property type="molecule type" value="Genomic_DNA"/>
</dbReference>
<organism evidence="11">
    <name type="scientific">Capitella teleta</name>
    <name type="common">Polychaete worm</name>
    <dbReference type="NCBI Taxonomy" id="283909"/>
    <lineage>
        <taxon>Eukaryota</taxon>
        <taxon>Metazoa</taxon>
        <taxon>Spiralia</taxon>
        <taxon>Lophotrochozoa</taxon>
        <taxon>Annelida</taxon>
        <taxon>Polychaeta</taxon>
        <taxon>Sedentaria</taxon>
        <taxon>Scolecida</taxon>
        <taxon>Capitellidae</taxon>
        <taxon>Capitella</taxon>
    </lineage>
</organism>
<feature type="compositionally biased region" description="Basic and acidic residues" evidence="9">
    <location>
        <begin position="324"/>
        <end position="333"/>
    </location>
</feature>
<evidence type="ECO:0000256" key="3">
    <source>
        <dbReference type="ARBA" id="ARBA00023015"/>
    </source>
</evidence>
<evidence type="ECO:0000256" key="1">
    <source>
        <dbReference type="ARBA" id="ARBA00004642"/>
    </source>
</evidence>
<keyword evidence="6" id="KW-0804">Transcription</keyword>
<dbReference type="SMART" id="SM00719">
    <property type="entry name" value="Plus3"/>
    <property type="match status" value="1"/>
</dbReference>
<evidence type="ECO:0000256" key="9">
    <source>
        <dbReference type="SAM" id="MobiDB-lite"/>
    </source>
</evidence>
<evidence type="ECO:0000256" key="8">
    <source>
        <dbReference type="SAM" id="Coils"/>
    </source>
</evidence>
<gene>
    <name evidence="11" type="ORF">CAPTEDRAFT_18025</name>
</gene>
<reference evidence="11 13" key="2">
    <citation type="journal article" date="2013" name="Nature">
        <title>Insights into bilaterian evolution from three spiralian genomes.</title>
        <authorList>
            <person name="Simakov O."/>
            <person name="Marletaz F."/>
            <person name="Cho S.J."/>
            <person name="Edsinger-Gonzales E."/>
            <person name="Havlak P."/>
            <person name="Hellsten U."/>
            <person name="Kuo D.H."/>
            <person name="Larsson T."/>
            <person name="Lv J."/>
            <person name="Arendt D."/>
            <person name="Savage R."/>
            <person name="Osoegawa K."/>
            <person name="de Jong P."/>
            <person name="Grimwood J."/>
            <person name="Chapman J.A."/>
            <person name="Shapiro H."/>
            <person name="Aerts A."/>
            <person name="Otillar R.P."/>
            <person name="Terry A.Y."/>
            <person name="Boore J.L."/>
            <person name="Grigoriev I.V."/>
            <person name="Lindberg D.R."/>
            <person name="Seaver E.C."/>
            <person name="Weisblat D.A."/>
            <person name="Putnam N.H."/>
            <person name="Rokhsar D.S."/>
        </authorList>
    </citation>
    <scope>NUCLEOTIDE SEQUENCE</scope>
    <source>
        <strain evidence="11 13">I ESC-2004</strain>
    </source>
</reference>
<evidence type="ECO:0000259" key="10">
    <source>
        <dbReference type="PROSITE" id="PS51360"/>
    </source>
</evidence>
<dbReference type="Pfam" id="PF03126">
    <property type="entry name" value="Plus-3"/>
    <property type="match status" value="1"/>
</dbReference>
<evidence type="ECO:0000256" key="5">
    <source>
        <dbReference type="ARBA" id="ARBA00023159"/>
    </source>
</evidence>
<feature type="compositionally biased region" description="Acidic residues" evidence="9">
    <location>
        <begin position="117"/>
        <end position="145"/>
    </location>
</feature>
<dbReference type="OMA" id="ISGCYAR"/>
<evidence type="ECO:0000256" key="2">
    <source>
        <dbReference type="ARBA" id="ARBA00022553"/>
    </source>
</evidence>
<accession>R7U053</accession>
<comment type="subcellular location">
    <subcellularLocation>
        <location evidence="1">Nucleus</location>
        <location evidence="1">Nucleoplasm</location>
    </subcellularLocation>
</comment>
<feature type="compositionally biased region" description="Basic residues" evidence="9">
    <location>
        <begin position="84"/>
        <end position="99"/>
    </location>
</feature>
<evidence type="ECO:0000256" key="6">
    <source>
        <dbReference type="ARBA" id="ARBA00023163"/>
    </source>
</evidence>
<reference evidence="12" key="3">
    <citation type="submission" date="2015-06" db="UniProtKB">
        <authorList>
            <consortium name="EnsemblMetazoa"/>
        </authorList>
    </citation>
    <scope>IDENTIFICATION</scope>
</reference>
<feature type="compositionally biased region" description="Low complexity" evidence="9">
    <location>
        <begin position="39"/>
        <end position="74"/>
    </location>
</feature>
<evidence type="ECO:0000256" key="4">
    <source>
        <dbReference type="ARBA" id="ARBA00023054"/>
    </source>
</evidence>
<dbReference type="FunFam" id="3.90.70.200:FF:000001">
    <property type="entry name" value="RNA polymerase-associated protein RTF1 homolog"/>
    <property type="match status" value="1"/>
</dbReference>
<dbReference type="GO" id="GO:0016593">
    <property type="term" value="C:Cdc73/Paf1 complex"/>
    <property type="evidence" value="ECO:0007669"/>
    <property type="project" value="TreeGrafter"/>
</dbReference>
<reference evidence="13" key="1">
    <citation type="submission" date="2012-12" db="EMBL/GenBank/DDBJ databases">
        <authorList>
            <person name="Hellsten U."/>
            <person name="Grimwood J."/>
            <person name="Chapman J.A."/>
            <person name="Shapiro H."/>
            <person name="Aerts A."/>
            <person name="Otillar R.P."/>
            <person name="Terry A.Y."/>
            <person name="Boore J.L."/>
            <person name="Simakov O."/>
            <person name="Marletaz F."/>
            <person name="Cho S.-J."/>
            <person name="Edsinger-Gonzales E."/>
            <person name="Havlak P."/>
            <person name="Kuo D.-H."/>
            <person name="Larsson T."/>
            <person name="Lv J."/>
            <person name="Arendt D."/>
            <person name="Savage R."/>
            <person name="Osoegawa K."/>
            <person name="de Jong P."/>
            <person name="Lindberg D.R."/>
            <person name="Seaver E.C."/>
            <person name="Weisblat D.A."/>
            <person name="Putnam N.H."/>
            <person name="Grigoriev I.V."/>
            <person name="Rokhsar D.S."/>
        </authorList>
    </citation>
    <scope>NUCLEOTIDE SEQUENCE</scope>
    <source>
        <strain evidence="13">I ESC-2004</strain>
    </source>
</reference>
<dbReference type="GO" id="GO:0003677">
    <property type="term" value="F:DNA binding"/>
    <property type="evidence" value="ECO:0007669"/>
    <property type="project" value="InterPro"/>
</dbReference>
<feature type="compositionally biased region" description="Acidic residues" evidence="9">
    <location>
        <begin position="13"/>
        <end position="26"/>
    </location>
</feature>
<keyword evidence="3" id="KW-0805">Transcription regulation</keyword>
<feature type="region of interest" description="Disordered" evidence="9">
    <location>
        <begin position="190"/>
        <end position="333"/>
    </location>
</feature>
<dbReference type="STRING" id="283909.R7U053"/>
<proteinExistence type="predicted"/>
<dbReference type="InterPro" id="IPR004343">
    <property type="entry name" value="Plus-3_dom"/>
</dbReference>
<dbReference type="AlphaFoldDB" id="R7U053"/>
<keyword evidence="2" id="KW-0597">Phosphoprotein</keyword>